<feature type="domain" description="Carrier" evidence="1">
    <location>
        <begin position="53"/>
        <end position="87"/>
    </location>
</feature>
<dbReference type="AlphaFoldDB" id="A0A6M5Z2A4"/>
<dbReference type="RefSeq" id="WP_171474744.1">
    <property type="nucleotide sequence ID" value="NZ_CP053452.2"/>
</dbReference>
<gene>
    <name evidence="2" type="ORF">FTUN_7479</name>
</gene>
<dbReference type="PROSITE" id="PS50075">
    <property type="entry name" value="CARRIER"/>
    <property type="match status" value="1"/>
</dbReference>
<protein>
    <recommendedName>
        <fullName evidence="1">Carrier domain-containing protein</fullName>
    </recommendedName>
</protein>
<proteinExistence type="predicted"/>
<dbReference type="InterPro" id="IPR009081">
    <property type="entry name" value="PP-bd_ACP"/>
</dbReference>
<reference evidence="3" key="1">
    <citation type="submission" date="2020-05" db="EMBL/GenBank/DDBJ databases">
        <title>Frigoriglobus tundricola gen. nov., sp. nov., a psychrotolerant cellulolytic planctomycete of the family Gemmataceae with two divergent copies of 16S rRNA gene.</title>
        <authorList>
            <person name="Kulichevskaya I.S."/>
            <person name="Ivanova A.A."/>
            <person name="Naumoff D.G."/>
            <person name="Beletsky A.V."/>
            <person name="Rijpstra W.I.C."/>
            <person name="Sinninghe Damste J.S."/>
            <person name="Mardanov A.V."/>
            <person name="Ravin N.V."/>
            <person name="Dedysh S.N."/>
        </authorList>
    </citation>
    <scope>NUCLEOTIDE SEQUENCE [LARGE SCALE GENOMIC DNA]</scope>
    <source>
        <strain evidence="3">PL17</strain>
    </source>
</reference>
<evidence type="ECO:0000313" key="3">
    <source>
        <dbReference type="Proteomes" id="UP000503447"/>
    </source>
</evidence>
<evidence type="ECO:0000313" key="2">
    <source>
        <dbReference type="EMBL" id="QJW99856.1"/>
    </source>
</evidence>
<evidence type="ECO:0000259" key="1">
    <source>
        <dbReference type="PROSITE" id="PS50075"/>
    </source>
</evidence>
<dbReference type="EMBL" id="CP053452">
    <property type="protein sequence ID" value="QJW99856.1"/>
    <property type="molecule type" value="Genomic_DNA"/>
</dbReference>
<keyword evidence="3" id="KW-1185">Reference proteome</keyword>
<name>A0A6M5Z2A4_9BACT</name>
<dbReference type="Proteomes" id="UP000503447">
    <property type="component" value="Chromosome"/>
</dbReference>
<dbReference type="KEGG" id="ftj:FTUN_7479"/>
<organism evidence="2 3">
    <name type="scientific">Frigoriglobus tundricola</name>
    <dbReference type="NCBI Taxonomy" id="2774151"/>
    <lineage>
        <taxon>Bacteria</taxon>
        <taxon>Pseudomonadati</taxon>
        <taxon>Planctomycetota</taxon>
        <taxon>Planctomycetia</taxon>
        <taxon>Gemmatales</taxon>
        <taxon>Gemmataceae</taxon>
        <taxon>Frigoriglobus</taxon>
    </lineage>
</organism>
<sequence>MTPLLVTVAGVIGAIAFFAALIGIATANDNFNERFPPISDAEFLARCAPGTNPGVALKVRRIVAKHFGVEYERVYPSSTFIEDLGAD</sequence>
<accession>A0A6M5Z2A4</accession>